<dbReference type="Proteomes" id="UP000000814">
    <property type="component" value="Chromosome"/>
</dbReference>
<proteinExistence type="predicted"/>
<dbReference type="EMBL" id="AE001437">
    <property type="protein sequence ID" value="AAK79803.1"/>
    <property type="molecule type" value="Genomic_DNA"/>
</dbReference>
<name>Q97I17_CLOAB</name>
<dbReference type="KEGG" id="cac:CA_C1839"/>
<organism evidence="1 2">
    <name type="scientific">Clostridium acetobutylicum (strain ATCC 824 / DSM 792 / JCM 1419 / IAM 19013 / LMG 5710 / NBRC 13948 / NRRL B-527 / VKM B-1787 / 2291 / W)</name>
    <dbReference type="NCBI Taxonomy" id="272562"/>
    <lineage>
        <taxon>Bacteria</taxon>
        <taxon>Bacillati</taxon>
        <taxon>Bacillota</taxon>
        <taxon>Clostridia</taxon>
        <taxon>Eubacteriales</taxon>
        <taxon>Clostridiaceae</taxon>
        <taxon>Clostridium</taxon>
    </lineage>
</organism>
<evidence type="ECO:0000313" key="2">
    <source>
        <dbReference type="Proteomes" id="UP000000814"/>
    </source>
</evidence>
<keyword evidence="2" id="KW-1185">Reference proteome</keyword>
<dbReference type="PIR" id="H97126">
    <property type="entry name" value="H97126"/>
</dbReference>
<dbReference type="AlphaFoldDB" id="Q97I17"/>
<evidence type="ECO:0000313" key="1">
    <source>
        <dbReference type="EMBL" id="AAK79803.1"/>
    </source>
</evidence>
<accession>Q97I17</accession>
<dbReference type="STRING" id="272562.CA_C1839"/>
<gene>
    <name evidence="1" type="ordered locus">CA_C1839</name>
</gene>
<dbReference type="RefSeq" id="WP_010965144.1">
    <property type="nucleotide sequence ID" value="NC_003030.1"/>
</dbReference>
<reference evidence="1 2" key="1">
    <citation type="journal article" date="2001" name="J. Bacteriol.">
        <title>Genome sequence and comparative analysis of the solvent-producing bacterium Clostridium acetobutylicum.</title>
        <authorList>
            <person name="Nolling J."/>
            <person name="Breton G."/>
            <person name="Omelchenko M.V."/>
            <person name="Makarova K.S."/>
            <person name="Zeng Q."/>
            <person name="Gibson R."/>
            <person name="Lee H.M."/>
            <person name="Dubois J."/>
            <person name="Qiu D."/>
            <person name="Hitti J."/>
            <person name="Wolf Y.I."/>
            <person name="Tatusov R.L."/>
            <person name="Sabathe F."/>
            <person name="Doucette-Stamm L."/>
            <person name="Soucaille P."/>
            <person name="Daly M.J."/>
            <person name="Bennett G.N."/>
            <person name="Koonin E.V."/>
            <person name="Smith D.R."/>
        </authorList>
    </citation>
    <scope>NUCLEOTIDE SEQUENCE [LARGE SCALE GENOMIC DNA]</scope>
    <source>
        <strain evidence="2">ATCC 824 / DSM 792 / JCM 1419 / LMG 5710 / VKM B-1787</strain>
    </source>
</reference>
<protein>
    <submittedName>
        <fullName evidence="1">Uncharacterized protein</fullName>
    </submittedName>
</protein>
<dbReference type="PATRIC" id="fig|272562.8.peg.2044"/>
<dbReference type="GeneID" id="45000485"/>
<dbReference type="OrthoDB" id="1914058at2"/>
<sequence>MYDAKLLENNDKQAEKDLIRCNCICDIGYFNNHRNIKLVNTTSYHVPTEGIVNFK</sequence>
<dbReference type="HOGENOM" id="CLU_3023791_0_0_9"/>